<keyword evidence="3" id="KW-1185">Reference proteome</keyword>
<protein>
    <submittedName>
        <fullName evidence="2">Uncharacterized protein</fullName>
    </submittedName>
</protein>
<feature type="region of interest" description="Disordered" evidence="1">
    <location>
        <begin position="40"/>
        <end position="72"/>
    </location>
</feature>
<dbReference type="AlphaFoldDB" id="A0A8X8XNP0"/>
<accession>A0A8X8XNP0</accession>
<evidence type="ECO:0000313" key="3">
    <source>
        <dbReference type="Proteomes" id="UP000298416"/>
    </source>
</evidence>
<reference evidence="2" key="2">
    <citation type="submission" date="2020-08" db="EMBL/GenBank/DDBJ databases">
        <title>Plant Genome Project.</title>
        <authorList>
            <person name="Zhang R.-G."/>
        </authorList>
    </citation>
    <scope>NUCLEOTIDE SEQUENCE</scope>
    <source>
        <strain evidence="2">Huo1</strain>
        <tissue evidence="2">Leaf</tissue>
    </source>
</reference>
<name>A0A8X8XNP0_SALSN</name>
<sequence>MQATMKHPFAVAYYYYDEPEYNKICCFFGIDDVKEDSHTDLISIPSSSDADSSEDSGYYEDAPDNDEVNSPAVFSKPTVCRKLFDDDVEATDRESTTAKGIYWIDVGPYGTCAQGRRRVRHCPTISSSRVTARALHR</sequence>
<comment type="caution">
    <text evidence="2">The sequence shown here is derived from an EMBL/GenBank/DDBJ whole genome shotgun (WGS) entry which is preliminary data.</text>
</comment>
<proteinExistence type="predicted"/>
<gene>
    <name evidence="2" type="ORF">SASPL_123501</name>
</gene>
<organism evidence="2">
    <name type="scientific">Salvia splendens</name>
    <name type="common">Scarlet sage</name>
    <dbReference type="NCBI Taxonomy" id="180675"/>
    <lineage>
        <taxon>Eukaryota</taxon>
        <taxon>Viridiplantae</taxon>
        <taxon>Streptophyta</taxon>
        <taxon>Embryophyta</taxon>
        <taxon>Tracheophyta</taxon>
        <taxon>Spermatophyta</taxon>
        <taxon>Magnoliopsida</taxon>
        <taxon>eudicotyledons</taxon>
        <taxon>Gunneridae</taxon>
        <taxon>Pentapetalae</taxon>
        <taxon>asterids</taxon>
        <taxon>lamiids</taxon>
        <taxon>Lamiales</taxon>
        <taxon>Lamiaceae</taxon>
        <taxon>Nepetoideae</taxon>
        <taxon>Mentheae</taxon>
        <taxon>Salviinae</taxon>
        <taxon>Salvia</taxon>
        <taxon>Salvia subgen. Calosphace</taxon>
        <taxon>core Calosphace</taxon>
    </lineage>
</organism>
<feature type="compositionally biased region" description="Acidic residues" evidence="1">
    <location>
        <begin position="51"/>
        <end position="67"/>
    </location>
</feature>
<evidence type="ECO:0000313" key="2">
    <source>
        <dbReference type="EMBL" id="KAG6416077.1"/>
    </source>
</evidence>
<dbReference type="EMBL" id="PNBA02000008">
    <property type="protein sequence ID" value="KAG6416077.1"/>
    <property type="molecule type" value="Genomic_DNA"/>
</dbReference>
<reference evidence="2" key="1">
    <citation type="submission" date="2018-01" db="EMBL/GenBank/DDBJ databases">
        <authorList>
            <person name="Mao J.F."/>
        </authorList>
    </citation>
    <scope>NUCLEOTIDE SEQUENCE</scope>
    <source>
        <strain evidence="2">Huo1</strain>
        <tissue evidence="2">Leaf</tissue>
    </source>
</reference>
<dbReference type="Proteomes" id="UP000298416">
    <property type="component" value="Unassembled WGS sequence"/>
</dbReference>
<evidence type="ECO:0000256" key="1">
    <source>
        <dbReference type="SAM" id="MobiDB-lite"/>
    </source>
</evidence>